<dbReference type="Proteomes" id="UP000029921">
    <property type="component" value="Unassembled WGS sequence"/>
</dbReference>
<gene>
    <name evidence="1" type="ORF">LS74_009405</name>
</gene>
<dbReference type="RefSeq" id="WP_034589437.1">
    <property type="nucleotide sequence ID" value="NZ_JRPE02000017.1"/>
</dbReference>
<sequence length="232" mass="25519">MGVGGALSKGASAIGNSVANAGKSAFKNAKDIYKTFGNQCEEVSDNLRKNRGQINSDDALADRALFAFLADFLEDFRKNIQKNNNFNELVEELKENDKLTKERLSKILEMELVNNENLTNDKKIGIQKTLGNELGKEVAVELLASKIKKINDYKKEAKNFGLSDEDIEKKISLDSDFNISSKDIQNMTAGKFESAINRSGDVALNFVTGADSKDIELGGKVMEDIGKKQNAK</sequence>
<organism evidence="1 2">
    <name type="scientific">Helicobacter magdeburgensis</name>
    <dbReference type="NCBI Taxonomy" id="471858"/>
    <lineage>
        <taxon>Bacteria</taxon>
        <taxon>Pseudomonadati</taxon>
        <taxon>Campylobacterota</taxon>
        <taxon>Epsilonproteobacteria</taxon>
        <taxon>Campylobacterales</taxon>
        <taxon>Helicobacteraceae</taxon>
        <taxon>Helicobacter</taxon>
    </lineage>
</organism>
<comment type="caution">
    <text evidence="1">The sequence shown here is derived from an EMBL/GenBank/DDBJ whole genome shotgun (WGS) entry which is preliminary data.</text>
</comment>
<proteinExistence type="predicted"/>
<dbReference type="AlphaFoldDB" id="A0A4V6I184"/>
<keyword evidence="2" id="KW-1185">Reference proteome</keyword>
<name>A0A4V6I184_9HELI</name>
<evidence type="ECO:0000313" key="2">
    <source>
        <dbReference type="Proteomes" id="UP000029921"/>
    </source>
</evidence>
<dbReference type="EMBL" id="JRPE02000017">
    <property type="protein sequence ID" value="TLD91312.1"/>
    <property type="molecule type" value="Genomic_DNA"/>
</dbReference>
<reference evidence="1 2" key="1">
    <citation type="journal article" date="2014" name="Genome Announc.">
        <title>Draft genome sequences of eight enterohepatic helicobacter species isolated from both laboratory and wild rodents.</title>
        <authorList>
            <person name="Sheh A."/>
            <person name="Shen Z."/>
            <person name="Fox J.G."/>
        </authorList>
    </citation>
    <scope>NUCLEOTIDE SEQUENCE [LARGE SCALE GENOMIC DNA]</scope>
    <source>
        <strain evidence="1 2">MIT 96-1001</strain>
    </source>
</reference>
<evidence type="ECO:0000313" key="1">
    <source>
        <dbReference type="EMBL" id="TLD91312.1"/>
    </source>
</evidence>
<accession>A0A4V6I184</accession>
<protein>
    <submittedName>
        <fullName evidence="1">Uncharacterized protein</fullName>
    </submittedName>
</protein>